<proteinExistence type="predicted"/>
<accession>A0A0F0CMZ2</accession>
<dbReference type="EMBL" id="JYNY01000288">
    <property type="protein sequence ID" value="KJJ84693.1"/>
    <property type="molecule type" value="Genomic_DNA"/>
</dbReference>
<keyword evidence="3" id="KW-1185">Reference proteome</keyword>
<gene>
    <name evidence="2" type="ORF">OMAG_001439</name>
</gene>
<keyword evidence="1" id="KW-0175">Coiled coil</keyword>
<feature type="coiled-coil region" evidence="1">
    <location>
        <begin position="596"/>
        <end position="670"/>
    </location>
</feature>
<dbReference type="Gene3D" id="2.60.120.260">
    <property type="entry name" value="Galactose-binding domain-like"/>
    <property type="match status" value="1"/>
</dbReference>
<protein>
    <recommendedName>
        <fullName evidence="4">YD repeat-containing protein</fullName>
    </recommendedName>
</protein>
<dbReference type="Pfam" id="PF05593">
    <property type="entry name" value="RHS_repeat"/>
    <property type="match status" value="1"/>
</dbReference>
<dbReference type="InterPro" id="IPR031325">
    <property type="entry name" value="RHS_repeat"/>
</dbReference>
<comment type="caution">
    <text evidence="2">The sequence shown here is derived from an EMBL/GenBank/DDBJ whole genome shotgun (WGS) entry which is preliminary data.</text>
</comment>
<reference evidence="2 3" key="1">
    <citation type="submission" date="2015-02" db="EMBL/GenBank/DDBJ databases">
        <title>Single-cell genomics of uncultivated deep-branching MTB reveals a conserved set of magnetosome genes.</title>
        <authorList>
            <person name="Kolinko S."/>
            <person name="Richter M."/>
            <person name="Glockner F.O."/>
            <person name="Brachmann A."/>
            <person name="Schuler D."/>
        </authorList>
    </citation>
    <scope>NUCLEOTIDE SEQUENCE [LARGE SCALE GENOMIC DNA]</scope>
    <source>
        <strain evidence="2">SKK-01</strain>
    </source>
</reference>
<dbReference type="Gene3D" id="2.180.10.10">
    <property type="entry name" value="RHS repeat-associated core"/>
    <property type="match status" value="1"/>
</dbReference>
<dbReference type="AlphaFoldDB" id="A0A0F0CMZ2"/>
<organism evidence="2 3">
    <name type="scientific">Candidatus Omnitrophus magneticus</name>
    <dbReference type="NCBI Taxonomy" id="1609969"/>
    <lineage>
        <taxon>Bacteria</taxon>
        <taxon>Pseudomonadati</taxon>
        <taxon>Candidatus Omnitrophota</taxon>
        <taxon>Candidatus Omnitrophus</taxon>
    </lineage>
</organism>
<name>A0A0F0CMZ2_9BACT</name>
<evidence type="ECO:0000313" key="2">
    <source>
        <dbReference type="EMBL" id="KJJ84693.1"/>
    </source>
</evidence>
<sequence>MLADLNGVEEEKRQGEAYLDLGYNLSYSGETRDLEGKEISYWIKIPGVENSEELGAGKIISEENPIIAQVFVKDGGWQGEYGTEVLITRSETWYRVSIVPSKETPAWGWKDEGFDADAIRAIGVRLKCPYRDSEYKGKVYIKDANEEKSAPSGEEYILDPVLVKKSEIAEYVGLKDGVDSGTGNPNYISWESLGDYLNVNSVEENSGINLEKGNWKRRTKDAWTAGVVGIERDEALDWWRVEMDITNYVNGVTRGEMYLDLRYDVEGYKYRGPIDLRGEEIKFSVEAPAGEGSSNIGGKVWAQVFVKDEGYNWKYGKRVLLGEEGTWYEISLDVSEINGLSGESSMESGGDGEISIFGTGAEKEGFDASRVAEIGIKISCDNDPWLVSNNPGSVDYEGPIYVKNLTNEETFKDISPKLEIDMSGLKRYGEEEEIELTFREDIRNEVKLARESLPNYFKDDTWTMSVEYDAYGKVKSALKGNTRVEHYDEEGRLVEITDPEWGSVAVYSYDEEGNLSDINYEGMREGTRKGLEGARREVEFKKNEALLEIAKGKALGEKYVSEEIKGGISKCEEALSELNNSLNEINNWKPFWPGDRKKKNSIRQDIERQIEEVRDKKNELEGLVVTAYEKIDADIETANREVMEEYSDSIKLVEERTANAEREILEEEARQVLYVYYSKILGRSPNEEEVKGWIEKGD</sequence>
<dbReference type="Proteomes" id="UP000033428">
    <property type="component" value="Unassembled WGS sequence"/>
</dbReference>
<evidence type="ECO:0000313" key="3">
    <source>
        <dbReference type="Proteomes" id="UP000033428"/>
    </source>
</evidence>
<evidence type="ECO:0008006" key="4">
    <source>
        <dbReference type="Google" id="ProtNLM"/>
    </source>
</evidence>
<evidence type="ECO:0000256" key="1">
    <source>
        <dbReference type="SAM" id="Coils"/>
    </source>
</evidence>